<evidence type="ECO:0000313" key="2">
    <source>
        <dbReference type="EMBL" id="KTD57848.1"/>
    </source>
</evidence>
<keyword evidence="3" id="KW-1185">Reference proteome</keyword>
<dbReference type="EMBL" id="LNYW01000061">
    <property type="protein sequence ID" value="KTD57848.1"/>
    <property type="molecule type" value="Genomic_DNA"/>
</dbReference>
<gene>
    <name evidence="2" type="ORF">Lsha_2233</name>
</gene>
<sequence length="79" mass="8566">MNTRALCFAGVFRLIAMVGLLFVATSFTSVSNAAQGCGFGYHQSIYGGCILNHPGPGARPAPYHPGCWRNAWGQLRCYR</sequence>
<evidence type="ECO:0000256" key="1">
    <source>
        <dbReference type="SAM" id="SignalP"/>
    </source>
</evidence>
<feature type="chain" id="PRO_5006917758" description="Transmembrane protein" evidence="1">
    <location>
        <begin position="34"/>
        <end position="79"/>
    </location>
</feature>
<protein>
    <recommendedName>
        <fullName evidence="4">Transmembrane protein</fullName>
    </recommendedName>
</protein>
<keyword evidence="1" id="KW-0732">Signal</keyword>
<dbReference type="OrthoDB" id="5651254at2"/>
<proteinExistence type="predicted"/>
<comment type="caution">
    <text evidence="2">The sequence shown here is derived from an EMBL/GenBank/DDBJ whole genome shotgun (WGS) entry which is preliminary data.</text>
</comment>
<dbReference type="AlphaFoldDB" id="A0A0W0YLR5"/>
<dbReference type="InterPro" id="IPR058110">
    <property type="entry name" value="GCG_CRPN_dom"/>
</dbReference>
<name>A0A0W0YLR5_9GAMM</name>
<feature type="signal peptide" evidence="1">
    <location>
        <begin position="1"/>
        <end position="33"/>
    </location>
</feature>
<reference evidence="2 3" key="1">
    <citation type="submission" date="2015-11" db="EMBL/GenBank/DDBJ databases">
        <title>Genomic analysis of 38 Legionella species identifies large and diverse effector repertoires.</title>
        <authorList>
            <person name="Burstein D."/>
            <person name="Amaro F."/>
            <person name="Zusman T."/>
            <person name="Lifshitz Z."/>
            <person name="Cohen O."/>
            <person name="Gilbert J.A."/>
            <person name="Pupko T."/>
            <person name="Shuman H.A."/>
            <person name="Segal G."/>
        </authorList>
    </citation>
    <scope>NUCLEOTIDE SEQUENCE [LARGE SCALE GENOMIC DNA]</scope>
    <source>
        <strain evidence="2 3">ATCC 49655</strain>
    </source>
</reference>
<accession>A0A0W0YLR5</accession>
<evidence type="ECO:0008006" key="4">
    <source>
        <dbReference type="Google" id="ProtNLM"/>
    </source>
</evidence>
<organism evidence="2 3">
    <name type="scientific">Legionella shakespearei DSM 23087</name>
    <dbReference type="NCBI Taxonomy" id="1122169"/>
    <lineage>
        <taxon>Bacteria</taxon>
        <taxon>Pseudomonadati</taxon>
        <taxon>Pseudomonadota</taxon>
        <taxon>Gammaproteobacteria</taxon>
        <taxon>Legionellales</taxon>
        <taxon>Legionellaceae</taxon>
        <taxon>Legionella</taxon>
    </lineage>
</organism>
<dbReference type="eggNOG" id="ENOG5031EFM">
    <property type="taxonomic scope" value="Bacteria"/>
</dbReference>
<dbReference type="NCBIfam" id="NF047412">
    <property type="entry name" value="sig_GCG_CRPN_rpt"/>
    <property type="match status" value="1"/>
</dbReference>
<dbReference type="PATRIC" id="fig|1122169.6.peg.2563"/>
<dbReference type="RefSeq" id="WP_018576395.1">
    <property type="nucleotide sequence ID" value="NZ_KB892385.1"/>
</dbReference>
<evidence type="ECO:0000313" key="3">
    <source>
        <dbReference type="Proteomes" id="UP000054600"/>
    </source>
</evidence>
<dbReference type="Proteomes" id="UP000054600">
    <property type="component" value="Unassembled WGS sequence"/>
</dbReference>